<dbReference type="SUPFAM" id="SSF160631">
    <property type="entry name" value="SMI1/KNR4-like"/>
    <property type="match status" value="1"/>
</dbReference>
<evidence type="ECO:0000313" key="2">
    <source>
        <dbReference type="EMBL" id="MXO99306.1"/>
    </source>
</evidence>
<gene>
    <name evidence="2" type="ORF">GRI97_09925</name>
</gene>
<reference evidence="2 3" key="1">
    <citation type="submission" date="2019-12" db="EMBL/GenBank/DDBJ databases">
        <title>Genomic-based taxomic classification of the family Erythrobacteraceae.</title>
        <authorList>
            <person name="Xu L."/>
        </authorList>
    </citation>
    <scope>NUCLEOTIDE SEQUENCE [LARGE SCALE GENOMIC DNA]</scope>
    <source>
        <strain evidence="2 3">S36</strain>
    </source>
</reference>
<dbReference type="OrthoDB" id="8657476at2"/>
<comment type="caution">
    <text evidence="2">The sequence shown here is derived from an EMBL/GenBank/DDBJ whole genome shotgun (WGS) entry which is preliminary data.</text>
</comment>
<dbReference type="SMART" id="SM00860">
    <property type="entry name" value="SMI1_KNR4"/>
    <property type="match status" value="1"/>
</dbReference>
<sequence length="181" mass="20823">MSATILPFERLPSEADVAAFEGEFGVSLPEDYRQFLLTWNGGHFPQPENMFERGLALCFPGEPISPELAEVDFYATNGLWDIALFHGLLRRPEQYGDLAQIWRTFRHDSPPELLPIASQMGNAKYFLCLNGPRRGEVLFTSYETHRKYHEEEAITQADYICMAASFTAMFDGLDWRRLYED</sequence>
<keyword evidence="3" id="KW-1185">Reference proteome</keyword>
<dbReference type="AlphaFoldDB" id="A0A6I4TTJ4"/>
<evidence type="ECO:0000313" key="3">
    <source>
        <dbReference type="Proteomes" id="UP000469430"/>
    </source>
</evidence>
<dbReference type="Proteomes" id="UP000469430">
    <property type="component" value="Unassembled WGS sequence"/>
</dbReference>
<dbReference type="EMBL" id="WTYJ01000002">
    <property type="protein sequence ID" value="MXO99306.1"/>
    <property type="molecule type" value="Genomic_DNA"/>
</dbReference>
<feature type="domain" description="Knr4/Smi1-like" evidence="1">
    <location>
        <begin position="11"/>
        <end position="172"/>
    </location>
</feature>
<name>A0A6I4TTJ4_9SPHN</name>
<protein>
    <recommendedName>
        <fullName evidence="1">Knr4/Smi1-like domain-containing protein</fullName>
    </recommendedName>
</protein>
<evidence type="ECO:0000259" key="1">
    <source>
        <dbReference type="SMART" id="SM00860"/>
    </source>
</evidence>
<dbReference type="InterPro" id="IPR018958">
    <property type="entry name" value="Knr4/Smi1-like_dom"/>
</dbReference>
<dbReference type="InterPro" id="IPR037883">
    <property type="entry name" value="Knr4/Smi1-like_sf"/>
</dbReference>
<organism evidence="2 3">
    <name type="scientific">Croceibacterium xixiisoli</name>
    <dbReference type="NCBI Taxonomy" id="1476466"/>
    <lineage>
        <taxon>Bacteria</taxon>
        <taxon>Pseudomonadati</taxon>
        <taxon>Pseudomonadota</taxon>
        <taxon>Alphaproteobacteria</taxon>
        <taxon>Sphingomonadales</taxon>
        <taxon>Erythrobacteraceae</taxon>
        <taxon>Croceibacterium</taxon>
    </lineage>
</organism>
<dbReference type="Pfam" id="PF09346">
    <property type="entry name" value="SMI1_KNR4"/>
    <property type="match status" value="1"/>
</dbReference>
<proteinExistence type="predicted"/>
<dbReference type="Gene3D" id="3.40.1580.10">
    <property type="entry name" value="SMI1/KNR4-like"/>
    <property type="match status" value="1"/>
</dbReference>
<dbReference type="RefSeq" id="WP_161391037.1">
    <property type="nucleotide sequence ID" value="NZ_JBHSCP010000001.1"/>
</dbReference>
<accession>A0A6I4TTJ4</accession>